<evidence type="ECO:0008006" key="5">
    <source>
        <dbReference type="Google" id="ProtNLM"/>
    </source>
</evidence>
<keyword evidence="2" id="KW-0472">Membrane</keyword>
<gene>
    <name evidence="3" type="ORF">SAMN04487905_101356</name>
</gene>
<dbReference type="STRING" id="405564.SAMN04487905_101356"/>
<dbReference type="EMBL" id="FNJR01000001">
    <property type="protein sequence ID" value="SDO99031.1"/>
    <property type="molecule type" value="Genomic_DNA"/>
</dbReference>
<feature type="compositionally biased region" description="Basic and acidic residues" evidence="1">
    <location>
        <begin position="42"/>
        <end position="57"/>
    </location>
</feature>
<feature type="region of interest" description="Disordered" evidence="1">
    <location>
        <begin position="42"/>
        <end position="141"/>
    </location>
</feature>
<evidence type="ECO:0000313" key="4">
    <source>
        <dbReference type="Proteomes" id="UP000199497"/>
    </source>
</evidence>
<dbReference type="Pfam" id="PF11228">
    <property type="entry name" value="DUF3027"/>
    <property type="match status" value="1"/>
</dbReference>
<feature type="compositionally biased region" description="Polar residues" evidence="1">
    <location>
        <begin position="100"/>
        <end position="110"/>
    </location>
</feature>
<feature type="region of interest" description="Disordered" evidence="1">
    <location>
        <begin position="251"/>
        <end position="276"/>
    </location>
</feature>
<accession>A0A1H0P257</accession>
<dbReference type="InterPro" id="IPR021391">
    <property type="entry name" value="DUF3027"/>
</dbReference>
<evidence type="ECO:0000313" key="3">
    <source>
        <dbReference type="EMBL" id="SDO99031.1"/>
    </source>
</evidence>
<organism evidence="3 4">
    <name type="scientific">Actinopolyspora xinjiangensis</name>
    <dbReference type="NCBI Taxonomy" id="405564"/>
    <lineage>
        <taxon>Bacteria</taxon>
        <taxon>Bacillati</taxon>
        <taxon>Actinomycetota</taxon>
        <taxon>Actinomycetes</taxon>
        <taxon>Actinopolysporales</taxon>
        <taxon>Actinopolysporaceae</taxon>
        <taxon>Actinopolyspora</taxon>
    </lineage>
</organism>
<protein>
    <recommendedName>
        <fullName evidence="5">DUF3027 domain-containing protein</fullName>
    </recommendedName>
</protein>
<dbReference type="AlphaFoldDB" id="A0A1H0P257"/>
<keyword evidence="4" id="KW-1185">Reference proteome</keyword>
<sequence length="396" mass="41613">MWQNVDHIGAQVWHAAPVPQALFALIAALLAVLFWLLRRSTSRDRQGHQRNEARERQPAGPPSDRSVSDSGPGGGSAPVMPESSPPVPKSHPESVARPDTPQNTCGTIGSVTPMPAPISDVETASAPSTAAGDERRPDPKLAEAVDTARAAAEEEAVTGTDPTGSPVLVMEADGEAVGEHVGVEYESDHAATHYFETTYRGYVGWRWAVTVATSGPEDPVTVSEVVLLPGPEALVAPEWVPWSERIRPGDLGAGDLLPSGQDDPRLTADTLPGDDDPVAEFAYEVGGGRERVLSRQGRLEAAERWESGEFGPDSETARLAPGPCGSCGFFLPLAGSMRAAFGVCANAVSPADGRVVHVEFGCGAHSEGEVDTSSTVPVAEVVYDDTSLDFEPRDAG</sequence>
<dbReference type="Proteomes" id="UP000199497">
    <property type="component" value="Unassembled WGS sequence"/>
</dbReference>
<feature type="compositionally biased region" description="Basic and acidic residues" evidence="1">
    <location>
        <begin position="132"/>
        <end position="141"/>
    </location>
</feature>
<reference evidence="4" key="1">
    <citation type="submission" date="2016-10" db="EMBL/GenBank/DDBJ databases">
        <authorList>
            <person name="Varghese N."/>
            <person name="Submissions S."/>
        </authorList>
    </citation>
    <scope>NUCLEOTIDE SEQUENCE [LARGE SCALE GENOMIC DNA]</scope>
    <source>
        <strain evidence="4">DSM 46732</strain>
    </source>
</reference>
<keyword evidence="2" id="KW-1133">Transmembrane helix</keyword>
<feature type="transmembrane region" description="Helical" evidence="2">
    <location>
        <begin position="20"/>
        <end position="37"/>
    </location>
</feature>
<evidence type="ECO:0000256" key="2">
    <source>
        <dbReference type="SAM" id="Phobius"/>
    </source>
</evidence>
<evidence type="ECO:0000256" key="1">
    <source>
        <dbReference type="SAM" id="MobiDB-lite"/>
    </source>
</evidence>
<proteinExistence type="predicted"/>
<name>A0A1H0P257_9ACTN</name>
<keyword evidence="2" id="KW-0812">Transmembrane</keyword>